<protein>
    <submittedName>
        <fullName evidence="2">Uncharacterized protein</fullName>
    </submittedName>
</protein>
<dbReference type="RefSeq" id="WP_253774403.1">
    <property type="nucleotide sequence ID" value="NZ_JAMTCK010000010.1"/>
</dbReference>
<evidence type="ECO:0000313" key="3">
    <source>
        <dbReference type="Proteomes" id="UP001206128"/>
    </source>
</evidence>
<keyword evidence="3" id="KW-1185">Reference proteome</keyword>
<organism evidence="2 3">
    <name type="scientific">Goodfellowiella coeruleoviolacea</name>
    <dbReference type="NCBI Taxonomy" id="334858"/>
    <lineage>
        <taxon>Bacteria</taxon>
        <taxon>Bacillati</taxon>
        <taxon>Actinomycetota</taxon>
        <taxon>Actinomycetes</taxon>
        <taxon>Pseudonocardiales</taxon>
        <taxon>Pseudonocardiaceae</taxon>
        <taxon>Goodfellowiella</taxon>
    </lineage>
</organism>
<dbReference type="AlphaFoldDB" id="A0AAE3GFX0"/>
<dbReference type="EMBL" id="JAMTCK010000010">
    <property type="protein sequence ID" value="MCP2167476.1"/>
    <property type="molecule type" value="Genomic_DNA"/>
</dbReference>
<sequence>MGYGMHWREAAALARREAEDVAADRGFGAHRRTVTLTGGQAGCAALFVTVLLLIPGLGLLISAATPLTTGIGAGLTAVAVALPVLTLWLASRTEYRLARLHLFDGGLVLTQGATRRAHPWTEITLVDRTVRGSYGQNATPFVGHRLELHLRDGAALCRLGAGSDEADLVRRLVRESGPADQPDQESA</sequence>
<evidence type="ECO:0000256" key="1">
    <source>
        <dbReference type="SAM" id="Phobius"/>
    </source>
</evidence>
<feature type="transmembrane region" description="Helical" evidence="1">
    <location>
        <begin position="70"/>
        <end position="90"/>
    </location>
</feature>
<evidence type="ECO:0000313" key="2">
    <source>
        <dbReference type="EMBL" id="MCP2167476.1"/>
    </source>
</evidence>
<keyword evidence="1" id="KW-1133">Transmembrane helix</keyword>
<gene>
    <name evidence="2" type="ORF">LX83_004349</name>
</gene>
<reference evidence="2" key="1">
    <citation type="submission" date="2022-06" db="EMBL/GenBank/DDBJ databases">
        <title>Genomic Encyclopedia of Archaeal and Bacterial Type Strains, Phase II (KMG-II): from individual species to whole genera.</title>
        <authorList>
            <person name="Goeker M."/>
        </authorList>
    </citation>
    <scope>NUCLEOTIDE SEQUENCE</scope>
    <source>
        <strain evidence="2">DSM 43935</strain>
    </source>
</reference>
<accession>A0AAE3GFX0</accession>
<proteinExistence type="predicted"/>
<dbReference type="Proteomes" id="UP001206128">
    <property type="component" value="Unassembled WGS sequence"/>
</dbReference>
<name>A0AAE3GFX0_9PSEU</name>
<comment type="caution">
    <text evidence="2">The sequence shown here is derived from an EMBL/GenBank/DDBJ whole genome shotgun (WGS) entry which is preliminary data.</text>
</comment>
<keyword evidence="1" id="KW-0812">Transmembrane</keyword>
<keyword evidence="1" id="KW-0472">Membrane</keyword>
<feature type="transmembrane region" description="Helical" evidence="1">
    <location>
        <begin position="41"/>
        <end position="64"/>
    </location>
</feature>